<evidence type="ECO:0000313" key="9">
    <source>
        <dbReference type="Proteomes" id="UP000242084"/>
    </source>
</evidence>
<dbReference type="EC" id="3.6.1.41" evidence="1"/>
<dbReference type="InterPro" id="IPR006674">
    <property type="entry name" value="HD_domain"/>
</dbReference>
<evidence type="ECO:0000256" key="6">
    <source>
        <dbReference type="ARBA" id="ARBA00049417"/>
    </source>
</evidence>
<dbReference type="RefSeq" id="WP_095087681.1">
    <property type="nucleotide sequence ID" value="NZ_BMDM01000002.1"/>
</dbReference>
<evidence type="ECO:0000256" key="1">
    <source>
        <dbReference type="ARBA" id="ARBA00012506"/>
    </source>
</evidence>
<evidence type="ECO:0000256" key="4">
    <source>
        <dbReference type="ARBA" id="ARBA00022801"/>
    </source>
</evidence>
<proteinExistence type="predicted"/>
<keyword evidence="9" id="KW-1185">Reference proteome</keyword>
<evidence type="ECO:0000256" key="2">
    <source>
        <dbReference type="ARBA" id="ARBA00022723"/>
    </source>
</evidence>
<comment type="catalytic activity">
    <reaction evidence="6">
        <text>P(1),P(4)-bis(5'-adenosyl) tetraphosphate + H2O = 2 ADP + 2 H(+)</text>
        <dbReference type="Rhea" id="RHEA:24252"/>
        <dbReference type="ChEBI" id="CHEBI:15377"/>
        <dbReference type="ChEBI" id="CHEBI:15378"/>
        <dbReference type="ChEBI" id="CHEBI:58141"/>
        <dbReference type="ChEBI" id="CHEBI:456216"/>
        <dbReference type="EC" id="3.6.1.41"/>
    </reaction>
</comment>
<evidence type="ECO:0000313" key="8">
    <source>
        <dbReference type="EMBL" id="SNV65888.1"/>
    </source>
</evidence>
<dbReference type="GO" id="GO:0008803">
    <property type="term" value="F:bis(5'-nucleosyl)-tetraphosphatase (symmetrical) activity"/>
    <property type="evidence" value="ECO:0007669"/>
    <property type="project" value="UniProtKB-EC"/>
</dbReference>
<keyword evidence="3" id="KW-0547">Nucleotide-binding</keyword>
<evidence type="ECO:0000256" key="3">
    <source>
        <dbReference type="ARBA" id="ARBA00022741"/>
    </source>
</evidence>
<dbReference type="KEGG" id="sste:SAMEA4384403_1167"/>
<dbReference type="PANTHER" id="PTHR35795">
    <property type="entry name" value="SLR1885 PROTEIN"/>
    <property type="match status" value="1"/>
</dbReference>
<evidence type="ECO:0000259" key="7">
    <source>
        <dbReference type="PROSITE" id="PS51831"/>
    </source>
</evidence>
<name>A0A239Z5S8_9STAP</name>
<protein>
    <recommendedName>
        <fullName evidence="1">bis(5'-nucleosyl)-tetraphosphatase (symmetrical)</fullName>
        <ecNumber evidence="1">3.6.1.41</ecNumber>
    </recommendedName>
</protein>
<dbReference type="Pfam" id="PF01966">
    <property type="entry name" value="HD"/>
    <property type="match status" value="1"/>
</dbReference>
<evidence type="ECO:0000256" key="5">
    <source>
        <dbReference type="ARBA" id="ARBA00023004"/>
    </source>
</evidence>
<keyword evidence="2" id="KW-0479">Metal-binding</keyword>
<dbReference type="PROSITE" id="PS51831">
    <property type="entry name" value="HD"/>
    <property type="match status" value="1"/>
</dbReference>
<dbReference type="InterPro" id="IPR051094">
    <property type="entry name" value="Diverse_Catalytic_Enzymes"/>
</dbReference>
<dbReference type="GO" id="GO:0046872">
    <property type="term" value="F:metal ion binding"/>
    <property type="evidence" value="ECO:0007669"/>
    <property type="project" value="UniProtKB-KW"/>
</dbReference>
<dbReference type="GO" id="GO:0000166">
    <property type="term" value="F:nucleotide binding"/>
    <property type="evidence" value="ECO:0007669"/>
    <property type="project" value="UniProtKB-KW"/>
</dbReference>
<dbReference type="PANTHER" id="PTHR35795:SF1">
    <property type="entry name" value="BIS(5'-NUCLEOSYL)-TETRAPHOSPHATASE, SYMMETRICAL"/>
    <property type="match status" value="1"/>
</dbReference>
<dbReference type="CDD" id="cd00077">
    <property type="entry name" value="HDc"/>
    <property type="match status" value="1"/>
</dbReference>
<reference evidence="8 9" key="1">
    <citation type="submission" date="2017-06" db="EMBL/GenBank/DDBJ databases">
        <authorList>
            <consortium name="Pathogen Informatics"/>
        </authorList>
    </citation>
    <scope>NUCLEOTIDE SEQUENCE [LARGE SCALE GENOMIC DNA]</scope>
    <source>
        <strain evidence="8 9">NCTC13839</strain>
    </source>
</reference>
<dbReference type="InterPro" id="IPR003607">
    <property type="entry name" value="HD/PDEase_dom"/>
</dbReference>
<accession>A0A239Z5S8</accession>
<keyword evidence="4 8" id="KW-0378">Hydrolase</keyword>
<organism evidence="8 9">
    <name type="scientific">Mammaliicoccus stepanovicii</name>
    <dbReference type="NCBI Taxonomy" id="643214"/>
    <lineage>
        <taxon>Bacteria</taxon>
        <taxon>Bacillati</taxon>
        <taxon>Bacillota</taxon>
        <taxon>Bacilli</taxon>
        <taxon>Bacillales</taxon>
        <taxon>Staphylococcaceae</taxon>
        <taxon>Mammaliicoccus</taxon>
    </lineage>
</organism>
<dbReference type="Proteomes" id="UP000242084">
    <property type="component" value="Chromosome 1"/>
</dbReference>
<dbReference type="SUPFAM" id="SSF109604">
    <property type="entry name" value="HD-domain/PDEase-like"/>
    <property type="match status" value="1"/>
</dbReference>
<dbReference type="NCBIfam" id="TIGR00488">
    <property type="entry name" value="bis(5'-nucleosyl)-tetraphosphatase (symmetrical) YqeK"/>
    <property type="match status" value="1"/>
</dbReference>
<dbReference type="AlphaFoldDB" id="A0A239Z5S8"/>
<dbReference type="EMBL" id="LT906462">
    <property type="protein sequence ID" value="SNV65888.1"/>
    <property type="molecule type" value="Genomic_DNA"/>
</dbReference>
<dbReference type="OrthoDB" id="9782134at2"/>
<dbReference type="InterPro" id="IPR005249">
    <property type="entry name" value="YqeK"/>
</dbReference>
<sequence length="190" mass="22158">MKIKKAVKLVEETLPTKRYNHSLRVAETGKKMAEIFDGDIKKVELAGILHDLCKYEELSELYQSVTKYELGQDLLSYGSEILHGPVAAARLKDEYEIDDEEIYYAIYNHTTGRAQMNKTEKIIFIADYIEPKRDQPCVDEIRDIVFKEKKLDKAVYEISKRTVLHLINKDKTVHLKTIECLNYYNLHSDK</sequence>
<dbReference type="Gene3D" id="1.10.3210.10">
    <property type="entry name" value="Hypothetical protein af1432"/>
    <property type="match status" value="1"/>
</dbReference>
<dbReference type="SMART" id="SM00471">
    <property type="entry name" value="HDc"/>
    <property type="match status" value="1"/>
</dbReference>
<keyword evidence="5" id="KW-0408">Iron</keyword>
<feature type="domain" description="HD" evidence="7">
    <location>
        <begin position="18"/>
        <end position="132"/>
    </location>
</feature>
<gene>
    <name evidence="8" type="ORF">SAMEA4384403_01167</name>
</gene>